<sequence length="124" mass="14514">MIHAFQLLFVDCNYPKAFVWWIGGHAVMFYFLFSQFYNETYKDDKKSKKIKKTKDVRSDSIDSQCSSIDDESKYNVGICFTTQTSLYDDSDKVRKIKKSYKVPEENNSLRNRVFINSTISTAES</sequence>
<evidence type="ECO:0008006" key="4">
    <source>
        <dbReference type="Google" id="ProtNLM"/>
    </source>
</evidence>
<evidence type="ECO:0000313" key="2">
    <source>
        <dbReference type="EMBL" id="KAL3268964.1"/>
    </source>
</evidence>
<keyword evidence="3" id="KW-1185">Reference proteome</keyword>
<keyword evidence="1" id="KW-0472">Membrane</keyword>
<dbReference type="Proteomes" id="UP001516400">
    <property type="component" value="Unassembled WGS sequence"/>
</dbReference>
<feature type="transmembrane region" description="Helical" evidence="1">
    <location>
        <begin position="18"/>
        <end position="38"/>
    </location>
</feature>
<organism evidence="2 3">
    <name type="scientific">Cryptolaemus montrouzieri</name>
    <dbReference type="NCBI Taxonomy" id="559131"/>
    <lineage>
        <taxon>Eukaryota</taxon>
        <taxon>Metazoa</taxon>
        <taxon>Ecdysozoa</taxon>
        <taxon>Arthropoda</taxon>
        <taxon>Hexapoda</taxon>
        <taxon>Insecta</taxon>
        <taxon>Pterygota</taxon>
        <taxon>Neoptera</taxon>
        <taxon>Endopterygota</taxon>
        <taxon>Coleoptera</taxon>
        <taxon>Polyphaga</taxon>
        <taxon>Cucujiformia</taxon>
        <taxon>Coccinelloidea</taxon>
        <taxon>Coccinellidae</taxon>
        <taxon>Scymninae</taxon>
        <taxon>Scymnini</taxon>
        <taxon>Cryptolaemus</taxon>
    </lineage>
</organism>
<evidence type="ECO:0000256" key="1">
    <source>
        <dbReference type="SAM" id="Phobius"/>
    </source>
</evidence>
<protein>
    <recommendedName>
        <fullName evidence="4">Very-long-chain 3-oxoacyl-CoA synthase</fullName>
    </recommendedName>
</protein>
<reference evidence="2 3" key="1">
    <citation type="journal article" date="2021" name="BMC Biol.">
        <title>Horizontally acquired antibacterial genes associated with adaptive radiation of ladybird beetles.</title>
        <authorList>
            <person name="Li H.S."/>
            <person name="Tang X.F."/>
            <person name="Huang Y.H."/>
            <person name="Xu Z.Y."/>
            <person name="Chen M.L."/>
            <person name="Du X.Y."/>
            <person name="Qiu B.Y."/>
            <person name="Chen P.T."/>
            <person name="Zhang W."/>
            <person name="Slipinski A."/>
            <person name="Escalona H.E."/>
            <person name="Waterhouse R.M."/>
            <person name="Zwick A."/>
            <person name="Pang H."/>
        </authorList>
    </citation>
    <scope>NUCLEOTIDE SEQUENCE [LARGE SCALE GENOMIC DNA]</scope>
    <source>
        <strain evidence="2">SYSU2018</strain>
    </source>
</reference>
<dbReference type="AlphaFoldDB" id="A0ABD2MRE6"/>
<keyword evidence="1" id="KW-1133">Transmembrane helix</keyword>
<evidence type="ECO:0000313" key="3">
    <source>
        <dbReference type="Proteomes" id="UP001516400"/>
    </source>
</evidence>
<proteinExistence type="predicted"/>
<gene>
    <name evidence="2" type="ORF">HHI36_008050</name>
</gene>
<comment type="caution">
    <text evidence="2">The sequence shown here is derived from an EMBL/GenBank/DDBJ whole genome shotgun (WGS) entry which is preliminary data.</text>
</comment>
<dbReference type="EMBL" id="JABFTP020000021">
    <property type="protein sequence ID" value="KAL3268964.1"/>
    <property type="molecule type" value="Genomic_DNA"/>
</dbReference>
<name>A0ABD2MRE6_9CUCU</name>
<keyword evidence="1" id="KW-0812">Transmembrane</keyword>
<accession>A0ABD2MRE6</accession>